<comment type="caution">
    <text evidence="2">The sequence shown here is derived from an EMBL/GenBank/DDBJ whole genome shotgun (WGS) entry which is preliminary data.</text>
</comment>
<dbReference type="AlphaFoldDB" id="A0A9N7VNI6"/>
<accession>A0A9N7VNI6</accession>
<proteinExistence type="predicted"/>
<evidence type="ECO:0000256" key="1">
    <source>
        <dbReference type="SAM" id="MobiDB-lite"/>
    </source>
</evidence>
<reference evidence="2" key="1">
    <citation type="submission" date="2020-03" db="EMBL/GenBank/DDBJ databases">
        <authorList>
            <person name="Weist P."/>
        </authorList>
    </citation>
    <scope>NUCLEOTIDE SEQUENCE</scope>
</reference>
<protein>
    <submittedName>
        <fullName evidence="2">Uncharacterized protein</fullName>
    </submittedName>
</protein>
<dbReference type="EMBL" id="CADEAL010004291">
    <property type="protein sequence ID" value="CAB1456247.1"/>
    <property type="molecule type" value="Genomic_DNA"/>
</dbReference>
<name>A0A9N7VNI6_PLEPL</name>
<feature type="region of interest" description="Disordered" evidence="1">
    <location>
        <begin position="112"/>
        <end position="187"/>
    </location>
</feature>
<dbReference type="Proteomes" id="UP001153269">
    <property type="component" value="Unassembled WGS sequence"/>
</dbReference>
<keyword evidence="3" id="KW-1185">Reference proteome</keyword>
<evidence type="ECO:0000313" key="3">
    <source>
        <dbReference type="Proteomes" id="UP001153269"/>
    </source>
</evidence>
<organism evidence="2 3">
    <name type="scientific">Pleuronectes platessa</name>
    <name type="common">European plaice</name>
    <dbReference type="NCBI Taxonomy" id="8262"/>
    <lineage>
        <taxon>Eukaryota</taxon>
        <taxon>Metazoa</taxon>
        <taxon>Chordata</taxon>
        <taxon>Craniata</taxon>
        <taxon>Vertebrata</taxon>
        <taxon>Euteleostomi</taxon>
        <taxon>Actinopterygii</taxon>
        <taxon>Neopterygii</taxon>
        <taxon>Teleostei</taxon>
        <taxon>Neoteleostei</taxon>
        <taxon>Acanthomorphata</taxon>
        <taxon>Carangaria</taxon>
        <taxon>Pleuronectiformes</taxon>
        <taxon>Pleuronectoidei</taxon>
        <taxon>Pleuronectidae</taxon>
        <taxon>Pleuronectes</taxon>
    </lineage>
</organism>
<gene>
    <name evidence="2" type="ORF">PLEPLA_LOCUS44029</name>
</gene>
<feature type="compositionally biased region" description="Basic and acidic residues" evidence="1">
    <location>
        <begin position="137"/>
        <end position="149"/>
    </location>
</feature>
<sequence>MELEEIQMYPVRHSPVTEHQPLHLNCICGQPSAGTYSELIPGSALSFPPRRYLPVPLATAQWKPGNDVAYQFNRRLGYNTPGLKEPHLWEPLSPQNARNIKHYSSFGFGGRPGTTGIHHSPKKSSEHTEPGGALAPARREGGQLAREQEVLGLIGQRETPLGHRSQREVASSSKKPPRLTLIPRKPLCPGERHLDGRVTAYFCPRLLLPEGQQRGGNGQWTEACHFMLPHPPRDSEWESNGHAFQM</sequence>
<evidence type="ECO:0000313" key="2">
    <source>
        <dbReference type="EMBL" id="CAB1456247.1"/>
    </source>
</evidence>